<dbReference type="SUPFAM" id="SSF54928">
    <property type="entry name" value="RNA-binding domain, RBD"/>
    <property type="match status" value="1"/>
</dbReference>
<dbReference type="InterPro" id="IPR000504">
    <property type="entry name" value="RRM_dom"/>
</dbReference>
<feature type="region of interest" description="Disordered" evidence="2">
    <location>
        <begin position="268"/>
        <end position="304"/>
    </location>
</feature>
<evidence type="ECO:0000259" key="3">
    <source>
        <dbReference type="PROSITE" id="PS50102"/>
    </source>
</evidence>
<dbReference type="SMART" id="SM00360">
    <property type="entry name" value="RRM"/>
    <property type="match status" value="1"/>
</dbReference>
<gene>
    <name evidence="4" type="ORF">SAY86_018990</name>
</gene>
<proteinExistence type="predicted"/>
<comment type="caution">
    <text evidence="4">The sequence shown here is derived from an EMBL/GenBank/DDBJ whole genome shotgun (WGS) entry which is preliminary data.</text>
</comment>
<evidence type="ECO:0000313" key="4">
    <source>
        <dbReference type="EMBL" id="KAK4784622.1"/>
    </source>
</evidence>
<evidence type="ECO:0000256" key="1">
    <source>
        <dbReference type="PROSITE-ProRule" id="PRU00176"/>
    </source>
</evidence>
<dbReference type="Gene3D" id="3.30.70.330">
    <property type="match status" value="1"/>
</dbReference>
<organism evidence="4 5">
    <name type="scientific">Trapa natans</name>
    <name type="common">Water chestnut</name>
    <dbReference type="NCBI Taxonomy" id="22666"/>
    <lineage>
        <taxon>Eukaryota</taxon>
        <taxon>Viridiplantae</taxon>
        <taxon>Streptophyta</taxon>
        <taxon>Embryophyta</taxon>
        <taxon>Tracheophyta</taxon>
        <taxon>Spermatophyta</taxon>
        <taxon>Magnoliopsida</taxon>
        <taxon>eudicotyledons</taxon>
        <taxon>Gunneridae</taxon>
        <taxon>Pentapetalae</taxon>
        <taxon>rosids</taxon>
        <taxon>malvids</taxon>
        <taxon>Myrtales</taxon>
        <taxon>Lythraceae</taxon>
        <taxon>Trapa</taxon>
    </lineage>
</organism>
<dbReference type="GO" id="GO:0003723">
    <property type="term" value="F:RNA binding"/>
    <property type="evidence" value="ECO:0007669"/>
    <property type="project" value="UniProtKB-UniRule"/>
</dbReference>
<name>A0AAN7QZD4_TRANT</name>
<sequence length="304" mass="33235">MLMTEDNNDRKNIEEIPQSVMAPEWTIHVSEVRTVRVGNVSNAVSEHDIKEFFSFSGDIQYIETQRESETTQLAYVTFKQPQGVDTAVLLSGATIGDLSVTITPVDDYQLPPQAHLPSSLDGKSILTGDTIKKAEDVVSSMLARGFVLGKDAIKRAKELDERHQWTSNASATVASVDQKTGLTEKVMVGTTVVNDKVREMDERYHVSERTKTAMAIAEQKASNMWSSVLSNQYMYAGASWVSTAIGSVAMAAKDVENMTREKVVEEEKKQQAAEVGRHEQVLDGGKAGAAPVPNGSADTKLEII</sequence>
<keyword evidence="5" id="KW-1185">Reference proteome</keyword>
<dbReference type="InterPro" id="IPR035979">
    <property type="entry name" value="RBD_domain_sf"/>
</dbReference>
<keyword evidence="1" id="KW-0694">RNA-binding</keyword>
<accession>A0AAN7QZD4</accession>
<protein>
    <recommendedName>
        <fullName evidence="3">RRM domain-containing protein</fullName>
    </recommendedName>
</protein>
<evidence type="ECO:0000313" key="5">
    <source>
        <dbReference type="Proteomes" id="UP001346149"/>
    </source>
</evidence>
<dbReference type="PANTHER" id="PTHR32343:SF29">
    <property type="entry name" value="RNA-BINDING (RRM_RBD_RNP MOTIFS) FAMILY PROTEIN"/>
    <property type="match status" value="1"/>
</dbReference>
<reference evidence="4 5" key="1">
    <citation type="journal article" date="2023" name="Hortic Res">
        <title>Pangenome of water caltrop reveals structural variations and asymmetric subgenome divergence after allopolyploidization.</title>
        <authorList>
            <person name="Zhang X."/>
            <person name="Chen Y."/>
            <person name="Wang L."/>
            <person name="Yuan Y."/>
            <person name="Fang M."/>
            <person name="Shi L."/>
            <person name="Lu R."/>
            <person name="Comes H.P."/>
            <person name="Ma Y."/>
            <person name="Chen Y."/>
            <person name="Huang G."/>
            <person name="Zhou Y."/>
            <person name="Zheng Z."/>
            <person name="Qiu Y."/>
        </authorList>
    </citation>
    <scope>NUCLEOTIDE SEQUENCE [LARGE SCALE GENOMIC DNA]</scope>
    <source>
        <strain evidence="4">F231</strain>
    </source>
</reference>
<feature type="compositionally biased region" description="Basic and acidic residues" evidence="2">
    <location>
        <begin position="268"/>
        <end position="281"/>
    </location>
</feature>
<dbReference type="AlphaFoldDB" id="A0AAN7QZD4"/>
<feature type="domain" description="RRM" evidence="3">
    <location>
        <begin position="33"/>
        <end position="107"/>
    </location>
</feature>
<evidence type="ECO:0000256" key="2">
    <source>
        <dbReference type="SAM" id="MobiDB-lite"/>
    </source>
</evidence>
<dbReference type="EMBL" id="JAXQNO010000014">
    <property type="protein sequence ID" value="KAK4784622.1"/>
    <property type="molecule type" value="Genomic_DNA"/>
</dbReference>
<dbReference type="InterPro" id="IPR012677">
    <property type="entry name" value="Nucleotide-bd_a/b_plait_sf"/>
</dbReference>
<dbReference type="PANTHER" id="PTHR32343">
    <property type="entry name" value="SERINE/ARGININE-RICH SPLICING FACTOR"/>
    <property type="match status" value="1"/>
</dbReference>
<dbReference type="Proteomes" id="UP001346149">
    <property type="component" value="Unassembled WGS sequence"/>
</dbReference>
<dbReference type="Pfam" id="PF00076">
    <property type="entry name" value="RRM_1"/>
    <property type="match status" value="1"/>
</dbReference>
<dbReference type="PROSITE" id="PS50102">
    <property type="entry name" value="RRM"/>
    <property type="match status" value="1"/>
</dbReference>